<organism evidence="1">
    <name type="scientific">Thiolapillus brandeum</name>
    <dbReference type="NCBI Taxonomy" id="1076588"/>
    <lineage>
        <taxon>Bacteria</taxon>
        <taxon>Pseudomonadati</taxon>
        <taxon>Pseudomonadota</taxon>
        <taxon>Gammaproteobacteria</taxon>
        <taxon>Chromatiales</taxon>
        <taxon>Sedimenticolaceae</taxon>
        <taxon>Thiolapillus</taxon>
    </lineage>
</organism>
<proteinExistence type="predicted"/>
<accession>A0A831S0F1</accession>
<dbReference type="AlphaFoldDB" id="A0A831S0F1"/>
<comment type="caution">
    <text evidence="1">The sequence shown here is derived from an EMBL/GenBank/DDBJ whole genome shotgun (WGS) entry which is preliminary data.</text>
</comment>
<name>A0A831S0F1_9GAMM</name>
<sequence length="254" mass="28833">MRRRIRLTGRRQLPRSSVDVRVTEVGEKRVVSLVIVNHDCFSRMPETARIKLRLFENKFSETLDFGTLGKPKATAEVKNSAFSVPTCQLRVVATDGEQKGLLLGSTNTWNLKAGGSDEGEQASESILLFLPQDISPRAWKLDIRDDDYPVVYIDKRIPDPRTWARNDPVFLSCVLPAIIREVFEEILQAGSPPEQAWAKDWMAWADTLMPGKPPPWNDGRPQKLSWLDDLLDSFCHRHDMLGRLVGKIEREIAA</sequence>
<dbReference type="Proteomes" id="UP000886339">
    <property type="component" value="Unassembled WGS sequence"/>
</dbReference>
<reference evidence="1" key="1">
    <citation type="journal article" date="2020" name="mSystems">
        <title>Genome- and Community-Level Interaction Insights into Carbon Utilization and Element Cycling Functions of Hydrothermarchaeota in Hydrothermal Sediment.</title>
        <authorList>
            <person name="Zhou Z."/>
            <person name="Liu Y."/>
            <person name="Xu W."/>
            <person name="Pan J."/>
            <person name="Luo Z.H."/>
            <person name="Li M."/>
        </authorList>
    </citation>
    <scope>NUCLEOTIDE SEQUENCE [LARGE SCALE GENOMIC DNA]</scope>
    <source>
        <strain evidence="1">HyVt-458</strain>
    </source>
</reference>
<protein>
    <submittedName>
        <fullName evidence="1">Uncharacterized protein</fullName>
    </submittedName>
</protein>
<dbReference type="EMBL" id="DRLF01000412">
    <property type="protein sequence ID" value="HEC07573.1"/>
    <property type="molecule type" value="Genomic_DNA"/>
</dbReference>
<evidence type="ECO:0000313" key="1">
    <source>
        <dbReference type="EMBL" id="HEC07573.1"/>
    </source>
</evidence>
<gene>
    <name evidence="1" type="ORF">ENJ12_12015</name>
</gene>